<evidence type="ECO:0000313" key="9">
    <source>
        <dbReference type="EMBL" id="QJE94934.1"/>
    </source>
</evidence>
<dbReference type="RefSeq" id="WP_169453155.1">
    <property type="nucleotide sequence ID" value="NZ_CP051774.1"/>
</dbReference>
<keyword evidence="4 7" id="KW-0812">Transmembrane</keyword>
<dbReference type="PANTHER" id="PTHR30151">
    <property type="entry name" value="ALKANE SULFONATE ABC TRANSPORTER-RELATED, MEMBRANE SUBUNIT"/>
    <property type="match status" value="1"/>
</dbReference>
<evidence type="ECO:0000313" key="10">
    <source>
        <dbReference type="Proteomes" id="UP000501812"/>
    </source>
</evidence>
<dbReference type="InterPro" id="IPR035906">
    <property type="entry name" value="MetI-like_sf"/>
</dbReference>
<keyword evidence="5 7" id="KW-1133">Transmembrane helix</keyword>
<dbReference type="Proteomes" id="UP000501812">
    <property type="component" value="Chromosome"/>
</dbReference>
<protein>
    <submittedName>
        <fullName evidence="9">ABC transporter permease</fullName>
    </submittedName>
</protein>
<dbReference type="PANTHER" id="PTHR30151:SF0">
    <property type="entry name" value="ABC TRANSPORTER PERMEASE PROTEIN MJ0413-RELATED"/>
    <property type="match status" value="1"/>
</dbReference>
<proteinExistence type="inferred from homology"/>
<dbReference type="Pfam" id="PF00528">
    <property type="entry name" value="BPD_transp_1"/>
    <property type="match status" value="1"/>
</dbReference>
<reference evidence="9 10" key="1">
    <citation type="submission" date="2020-04" db="EMBL/GenBank/DDBJ databases">
        <title>Luteolibacter sp. G-1-1-1 isolated from soil.</title>
        <authorList>
            <person name="Dahal R.H."/>
        </authorList>
    </citation>
    <scope>NUCLEOTIDE SEQUENCE [LARGE SCALE GENOMIC DNA]</scope>
    <source>
        <strain evidence="9 10">G-1-1-1</strain>
    </source>
</reference>
<keyword evidence="6 7" id="KW-0472">Membrane</keyword>
<organism evidence="9 10">
    <name type="scientific">Luteolibacter luteus</name>
    <dbReference type="NCBI Taxonomy" id="2728835"/>
    <lineage>
        <taxon>Bacteria</taxon>
        <taxon>Pseudomonadati</taxon>
        <taxon>Verrucomicrobiota</taxon>
        <taxon>Verrucomicrobiia</taxon>
        <taxon>Verrucomicrobiales</taxon>
        <taxon>Verrucomicrobiaceae</taxon>
        <taxon>Luteolibacter</taxon>
    </lineage>
</organism>
<keyword evidence="3" id="KW-1003">Cell membrane</keyword>
<evidence type="ECO:0000256" key="7">
    <source>
        <dbReference type="RuleBase" id="RU363032"/>
    </source>
</evidence>
<evidence type="ECO:0000256" key="2">
    <source>
        <dbReference type="ARBA" id="ARBA00022448"/>
    </source>
</evidence>
<evidence type="ECO:0000256" key="6">
    <source>
        <dbReference type="ARBA" id="ARBA00023136"/>
    </source>
</evidence>
<dbReference type="EMBL" id="CP051774">
    <property type="protein sequence ID" value="QJE94934.1"/>
    <property type="molecule type" value="Genomic_DNA"/>
</dbReference>
<comment type="similarity">
    <text evidence="7">Belongs to the binding-protein-dependent transport system permease family.</text>
</comment>
<name>A0A858REE4_9BACT</name>
<feature type="transmembrane region" description="Helical" evidence="7">
    <location>
        <begin position="393"/>
        <end position="414"/>
    </location>
</feature>
<dbReference type="CDD" id="cd06261">
    <property type="entry name" value="TM_PBP2"/>
    <property type="match status" value="1"/>
</dbReference>
<accession>A0A858REE4</accession>
<dbReference type="InterPro" id="IPR000515">
    <property type="entry name" value="MetI-like"/>
</dbReference>
<keyword evidence="10" id="KW-1185">Reference proteome</keyword>
<feature type="transmembrane region" description="Helical" evidence="7">
    <location>
        <begin position="354"/>
        <end position="373"/>
    </location>
</feature>
<evidence type="ECO:0000256" key="4">
    <source>
        <dbReference type="ARBA" id="ARBA00022692"/>
    </source>
</evidence>
<comment type="subcellular location">
    <subcellularLocation>
        <location evidence="1 7">Cell membrane</location>
        <topology evidence="1 7">Multi-pass membrane protein</topology>
    </subcellularLocation>
</comment>
<feature type="transmembrane region" description="Helical" evidence="7">
    <location>
        <begin position="23"/>
        <end position="47"/>
    </location>
</feature>
<sequence length="467" mass="52098">MARPGFLKDWFVIRRDLPQGRRFALSIVSFLLPLVSWCVVSYVPWIWHPDVKIELSAEREGVTTVFTAGDHVSKGFFPEFVDAVKEENAAVMAAKEAGTPVTGAKRKNQKLLRQLAPLAIEEGWLPFGDTQNDVVLYHVWRDLATGAKVAGKPALTEENLAIVKQNWAMLSSLSPDFVFKQLPDESLLKLLPQGKPANPVYLPAPHEVLRTGMRDFSSDAPEGELTMMQRYKASLRIILMGFLWSCLIGIPLGILCGVFDFFSKLFEPFVDFFRYMPAPTFSTLLVAVLLAGDAPKIALVFIGTVFQMVLVVSKTTRLLDPALLEAAQTLGAKPRQMLTNVVIPGILPNLYNDLRILLGWAWTWLVIAELIGIKSGLTEFIETQGRFRNFDRVFPVIILIGVTGFVTDQFLSWLHGLLFPWAGKSNALSRGIAKVFTWPFRRIGAGLRQRAALMESSRLAATRNQTP</sequence>
<dbReference type="AlphaFoldDB" id="A0A858REE4"/>
<gene>
    <name evidence="9" type="ORF">HHL09_03790</name>
</gene>
<evidence type="ECO:0000256" key="5">
    <source>
        <dbReference type="ARBA" id="ARBA00022989"/>
    </source>
</evidence>
<dbReference type="PROSITE" id="PS50928">
    <property type="entry name" value="ABC_TM1"/>
    <property type="match status" value="1"/>
</dbReference>
<keyword evidence="2 7" id="KW-0813">Transport</keyword>
<evidence type="ECO:0000259" key="8">
    <source>
        <dbReference type="PROSITE" id="PS50928"/>
    </source>
</evidence>
<dbReference type="SUPFAM" id="SSF161098">
    <property type="entry name" value="MetI-like"/>
    <property type="match status" value="1"/>
</dbReference>
<evidence type="ECO:0000256" key="3">
    <source>
        <dbReference type="ARBA" id="ARBA00022475"/>
    </source>
</evidence>
<feature type="domain" description="ABC transmembrane type-1" evidence="8">
    <location>
        <begin position="231"/>
        <end position="411"/>
    </location>
</feature>
<dbReference type="GO" id="GO:0005886">
    <property type="term" value="C:plasma membrane"/>
    <property type="evidence" value="ECO:0007669"/>
    <property type="project" value="UniProtKB-SubCell"/>
</dbReference>
<dbReference type="GO" id="GO:0055085">
    <property type="term" value="P:transmembrane transport"/>
    <property type="evidence" value="ECO:0007669"/>
    <property type="project" value="InterPro"/>
</dbReference>
<dbReference type="KEGG" id="luo:HHL09_03790"/>
<feature type="transmembrane region" description="Helical" evidence="7">
    <location>
        <begin position="237"/>
        <end position="260"/>
    </location>
</feature>
<evidence type="ECO:0000256" key="1">
    <source>
        <dbReference type="ARBA" id="ARBA00004651"/>
    </source>
</evidence>
<dbReference type="Gene3D" id="1.10.3720.10">
    <property type="entry name" value="MetI-like"/>
    <property type="match status" value="1"/>
</dbReference>